<proteinExistence type="predicted"/>
<evidence type="ECO:0000313" key="4">
    <source>
        <dbReference type="Proteomes" id="UP000095085"/>
    </source>
</evidence>
<dbReference type="GO" id="GO:0000166">
    <property type="term" value="F:nucleotide binding"/>
    <property type="evidence" value="ECO:0007669"/>
    <property type="project" value="InterPro"/>
</dbReference>
<dbReference type="GeneID" id="30997349"/>
<dbReference type="SUPFAM" id="SSF55347">
    <property type="entry name" value="Glyceraldehyde-3-phosphate dehydrogenase-like, C-terminal domain"/>
    <property type="match status" value="1"/>
</dbReference>
<dbReference type="AlphaFoldDB" id="A0A1E4REF6"/>
<keyword evidence="4" id="KW-1185">Reference proteome</keyword>
<dbReference type="InterPro" id="IPR051450">
    <property type="entry name" value="Gfo/Idh/MocA_Oxidoreductases"/>
</dbReference>
<dbReference type="PANTHER" id="PTHR43377:SF1">
    <property type="entry name" value="BILIVERDIN REDUCTASE A"/>
    <property type="match status" value="1"/>
</dbReference>
<dbReference type="InterPro" id="IPR036291">
    <property type="entry name" value="NAD(P)-bd_dom_sf"/>
</dbReference>
<dbReference type="InterPro" id="IPR000683">
    <property type="entry name" value="Gfo/Idh/MocA-like_OxRdtase_N"/>
</dbReference>
<evidence type="ECO:0000313" key="3">
    <source>
        <dbReference type="EMBL" id="ODV65623.1"/>
    </source>
</evidence>
<feature type="domain" description="Gfo/Idh/MocA-like oxidoreductase N-terminal" evidence="1">
    <location>
        <begin position="10"/>
        <end position="133"/>
    </location>
</feature>
<dbReference type="EMBL" id="KV454544">
    <property type="protein sequence ID" value="ODV65623.1"/>
    <property type="molecule type" value="Genomic_DNA"/>
</dbReference>
<organism evidence="3 4">
    <name type="scientific">Hyphopichia burtonii NRRL Y-1933</name>
    <dbReference type="NCBI Taxonomy" id="984485"/>
    <lineage>
        <taxon>Eukaryota</taxon>
        <taxon>Fungi</taxon>
        <taxon>Dikarya</taxon>
        <taxon>Ascomycota</taxon>
        <taxon>Saccharomycotina</taxon>
        <taxon>Pichiomycetes</taxon>
        <taxon>Debaryomycetaceae</taxon>
        <taxon>Hyphopichia</taxon>
    </lineage>
</organism>
<dbReference type="Pfam" id="PF01408">
    <property type="entry name" value="GFO_IDH_MocA"/>
    <property type="match status" value="1"/>
</dbReference>
<dbReference type="STRING" id="984485.A0A1E4REF6"/>
<protein>
    <submittedName>
        <fullName evidence="3">Oxidoreductase</fullName>
    </submittedName>
</protein>
<feature type="domain" description="Gfo/Idh/MocA-like oxidoreductase C-terminal" evidence="2">
    <location>
        <begin position="150"/>
        <end position="363"/>
    </location>
</feature>
<dbReference type="SUPFAM" id="SSF51735">
    <property type="entry name" value="NAD(P)-binding Rossmann-fold domains"/>
    <property type="match status" value="1"/>
</dbReference>
<evidence type="ECO:0000259" key="2">
    <source>
        <dbReference type="Pfam" id="PF02894"/>
    </source>
</evidence>
<sequence length="383" mass="42932">MIAQTPLEKIHIVVIGAGLIGPRHAEHVHSNEQTELFGIIDPMPERKAVAEKLGTEHFTSITSMIQYADDNKIPYPDGAIVCTPNHTHVRIAAELASHGIHLLVEKPLSSQVEESQALKVYCEQHNIKLLVGHHRRFNPFIVETKKQLPKVGTPIAIQGTWALKKPSNYFEASPWRTDSKTGGGVLLINLVHDIDLLQYLFGPIVKVYAELLTKQRLEYPNVDEGACLTLKFENGITGTFICSDNVISPFNFESGTGENPIIPFHHDLEGFYRVFGSNGTLSIPDFSLYHQPEIKGWNTRVTKESLIDNRKDKLYSQLPFDLQLNHFIDVIRDKSDPFCTAEEGMSALLCIDAVIKSIETDMPQYVSNIKDVKPNFEALGLKK</sequence>
<dbReference type="Gene3D" id="3.30.360.10">
    <property type="entry name" value="Dihydrodipicolinate Reductase, domain 2"/>
    <property type="match status" value="1"/>
</dbReference>
<dbReference type="Pfam" id="PF02894">
    <property type="entry name" value="GFO_IDH_MocA_C"/>
    <property type="match status" value="1"/>
</dbReference>
<evidence type="ECO:0000259" key="1">
    <source>
        <dbReference type="Pfam" id="PF01408"/>
    </source>
</evidence>
<dbReference type="Gene3D" id="3.40.50.720">
    <property type="entry name" value="NAD(P)-binding Rossmann-like Domain"/>
    <property type="match status" value="1"/>
</dbReference>
<gene>
    <name evidence="3" type="ORF">HYPBUDRAFT_168350</name>
</gene>
<dbReference type="InterPro" id="IPR004104">
    <property type="entry name" value="Gfo/Idh/MocA-like_OxRdtase_C"/>
</dbReference>
<dbReference type="RefSeq" id="XP_020074690.1">
    <property type="nucleotide sequence ID" value="XM_020222800.1"/>
</dbReference>
<dbReference type="PANTHER" id="PTHR43377">
    <property type="entry name" value="BILIVERDIN REDUCTASE A"/>
    <property type="match status" value="1"/>
</dbReference>
<reference evidence="4" key="1">
    <citation type="submission" date="2016-05" db="EMBL/GenBank/DDBJ databases">
        <title>Comparative genomics of biotechnologically important yeasts.</title>
        <authorList>
            <consortium name="DOE Joint Genome Institute"/>
            <person name="Riley R."/>
            <person name="Haridas S."/>
            <person name="Wolfe K.H."/>
            <person name="Lopes M.R."/>
            <person name="Hittinger C.T."/>
            <person name="Goker M."/>
            <person name="Salamov A."/>
            <person name="Wisecaver J."/>
            <person name="Long T.M."/>
            <person name="Aerts A.L."/>
            <person name="Barry K."/>
            <person name="Choi C."/>
            <person name="Clum A."/>
            <person name="Coughlan A.Y."/>
            <person name="Deshpande S."/>
            <person name="Douglass A.P."/>
            <person name="Hanson S.J."/>
            <person name="Klenk H.-P."/>
            <person name="Labutti K."/>
            <person name="Lapidus A."/>
            <person name="Lindquist E."/>
            <person name="Lipzen A."/>
            <person name="Meier-Kolthoff J.P."/>
            <person name="Ohm R.A."/>
            <person name="Otillar R.P."/>
            <person name="Pangilinan J."/>
            <person name="Peng Y."/>
            <person name="Rokas A."/>
            <person name="Rosa C.A."/>
            <person name="Scheuner C."/>
            <person name="Sibirny A.A."/>
            <person name="Slot J.C."/>
            <person name="Stielow J.B."/>
            <person name="Sun H."/>
            <person name="Kurtzman C.P."/>
            <person name="Blackwell M."/>
            <person name="Grigoriev I.V."/>
            <person name="Jeffries T.W."/>
        </authorList>
    </citation>
    <scope>NUCLEOTIDE SEQUENCE [LARGE SCALE GENOMIC DNA]</scope>
    <source>
        <strain evidence="4">NRRL Y-1933</strain>
    </source>
</reference>
<name>A0A1E4REF6_9ASCO</name>
<dbReference type="Proteomes" id="UP000095085">
    <property type="component" value="Unassembled WGS sequence"/>
</dbReference>
<accession>A0A1E4REF6</accession>
<dbReference type="OrthoDB" id="64915at2759"/>